<organism evidence="2 3">
    <name type="scientific">Pristionchus mayeri</name>
    <dbReference type="NCBI Taxonomy" id="1317129"/>
    <lineage>
        <taxon>Eukaryota</taxon>
        <taxon>Metazoa</taxon>
        <taxon>Ecdysozoa</taxon>
        <taxon>Nematoda</taxon>
        <taxon>Chromadorea</taxon>
        <taxon>Rhabditida</taxon>
        <taxon>Rhabditina</taxon>
        <taxon>Diplogasteromorpha</taxon>
        <taxon>Diplogasteroidea</taxon>
        <taxon>Neodiplogasteridae</taxon>
        <taxon>Pristionchus</taxon>
    </lineage>
</organism>
<feature type="compositionally biased region" description="Basic and acidic residues" evidence="1">
    <location>
        <begin position="50"/>
        <end position="59"/>
    </location>
</feature>
<dbReference type="EMBL" id="BTRK01000001">
    <property type="protein sequence ID" value="GMR30503.1"/>
    <property type="molecule type" value="Genomic_DNA"/>
</dbReference>
<gene>
    <name evidence="2" type="ORF">PMAYCL1PPCAC_00698</name>
</gene>
<keyword evidence="3" id="KW-1185">Reference proteome</keyword>
<protein>
    <submittedName>
        <fullName evidence="2">Uncharacterized protein</fullName>
    </submittedName>
</protein>
<feature type="region of interest" description="Disordered" evidence="1">
    <location>
        <begin position="47"/>
        <end position="134"/>
    </location>
</feature>
<feature type="non-terminal residue" evidence="2">
    <location>
        <position position="134"/>
    </location>
</feature>
<evidence type="ECO:0000313" key="3">
    <source>
        <dbReference type="Proteomes" id="UP001328107"/>
    </source>
</evidence>
<proteinExistence type="predicted"/>
<sequence>EYAVKWKERKGMGDGQSDERRLTSQEENFMRRTDEFLTEKENRYSIANSRYRDNLRKTLELSTQRFPPTPPSSHSSPVLPSPSTSFAREVVDEGDQATGMDDPLHERSDEAYTGGKAMDDDDTDDAPCFSKTIE</sequence>
<feature type="compositionally biased region" description="Low complexity" evidence="1">
    <location>
        <begin position="72"/>
        <end position="85"/>
    </location>
</feature>
<dbReference type="Proteomes" id="UP001328107">
    <property type="component" value="Unassembled WGS sequence"/>
</dbReference>
<evidence type="ECO:0000256" key="1">
    <source>
        <dbReference type="SAM" id="MobiDB-lite"/>
    </source>
</evidence>
<reference evidence="3" key="1">
    <citation type="submission" date="2022-10" db="EMBL/GenBank/DDBJ databases">
        <title>Genome assembly of Pristionchus species.</title>
        <authorList>
            <person name="Yoshida K."/>
            <person name="Sommer R.J."/>
        </authorList>
    </citation>
    <scope>NUCLEOTIDE SEQUENCE [LARGE SCALE GENOMIC DNA]</scope>
    <source>
        <strain evidence="3">RS5460</strain>
    </source>
</reference>
<feature type="non-terminal residue" evidence="2">
    <location>
        <position position="1"/>
    </location>
</feature>
<name>A0AAN4YXY3_9BILA</name>
<dbReference type="AlphaFoldDB" id="A0AAN4YXY3"/>
<accession>A0AAN4YXY3</accession>
<feature type="region of interest" description="Disordered" evidence="1">
    <location>
        <begin position="1"/>
        <end position="27"/>
    </location>
</feature>
<evidence type="ECO:0000313" key="2">
    <source>
        <dbReference type="EMBL" id="GMR30503.1"/>
    </source>
</evidence>
<comment type="caution">
    <text evidence="2">The sequence shown here is derived from an EMBL/GenBank/DDBJ whole genome shotgun (WGS) entry which is preliminary data.</text>
</comment>